<feature type="domain" description="Heterokaryon incompatibility" evidence="1">
    <location>
        <begin position="31"/>
        <end position="123"/>
    </location>
</feature>
<accession>A0ABR1J0I7</accession>
<organism evidence="2 3">
    <name type="scientific">Marasmiellus scandens</name>
    <dbReference type="NCBI Taxonomy" id="2682957"/>
    <lineage>
        <taxon>Eukaryota</taxon>
        <taxon>Fungi</taxon>
        <taxon>Dikarya</taxon>
        <taxon>Basidiomycota</taxon>
        <taxon>Agaricomycotina</taxon>
        <taxon>Agaricomycetes</taxon>
        <taxon>Agaricomycetidae</taxon>
        <taxon>Agaricales</taxon>
        <taxon>Marasmiineae</taxon>
        <taxon>Omphalotaceae</taxon>
        <taxon>Marasmiellus</taxon>
    </lineage>
</organism>
<evidence type="ECO:0000259" key="1">
    <source>
        <dbReference type="Pfam" id="PF06985"/>
    </source>
</evidence>
<protein>
    <recommendedName>
        <fullName evidence="1">Heterokaryon incompatibility domain-containing protein</fullName>
    </recommendedName>
</protein>
<dbReference type="PANTHER" id="PTHR10622:SF10">
    <property type="entry name" value="HET DOMAIN-CONTAINING PROTEIN"/>
    <property type="match status" value="1"/>
</dbReference>
<gene>
    <name evidence="2" type="ORF">VKT23_015742</name>
</gene>
<name>A0ABR1J0I7_9AGAR</name>
<evidence type="ECO:0000313" key="2">
    <source>
        <dbReference type="EMBL" id="KAK7443569.1"/>
    </source>
</evidence>
<keyword evidence="3" id="KW-1185">Reference proteome</keyword>
<sequence length="1145" mass="132825">MAATHICPRRLIDTCSIKLVELGNSNTVPPYAILSHRWIKKEEVVYKEFRGAGYETLQKSGYRKIKAACQQARKDGIRYIWVDTCCIDQGNHEDVAATIPSTYAYYQNAEVCYAYLADVEKKEDMFPGSSLKRGSEWFQRGWTLQELLAPRTVIFFDKSWHCIGDKHQLRDDIHRITDIPTAVLSSEQSIRDVDVLARMTWTMHRITTKEQDRAYCLQGLLGVSVEPDYNETSLTSFSRLGDTLFDVHPQLKQRLGIRDNLFRSHRWIQEEEEKKTSIMNPTSPILMASIDVCPRRFLDTDTLEIVEFSENTTISRYAILSHVWIEGEEIIHKEFTHLGDSSIKSKLGYQKIEAACKQARHDGIRYIWVDTCCIKQEDHADVSANITSMYGYYQNAEVCYVYLMDVQEKSEMFTHPDKSCRGTEWLRRGWTLQELLAPRTVIFFSKNWQCVGDKHQLRDDLHRITNIPIAVLCSEQSIRDIDVLTRMTWIMQRTTTKEQDRAYCLQGLLGLSVKPNYNETSLTSFSRLGQALFDARPDLRGGLKNGVHLFRSHRWIRGEGKKRISITNPMSPLLMASIDVCPRRFLDTGTLKIVEFSEYTTIPRYAILSHVWIKGEEVVYKELVHVEDLSSIQSKLGYQKIAAACQRARHDGIRYIWVDTCCIKQEDHADVSVNITSMYGYYQNAEVCYAYLMDAREKSEMFSHTNKSYRGTKWFRRGWTLQELLAPRTVIFLDKNWQRIGDKYELRNDISQQTDIPPTILSGEESIQNTDLLTRASWATDRQTTKEQDQLYCLQGILGVTIQPNYEESGSTCVSRLMEVLFKIQPRLMKELGDSPLSHRLVREKEKKKISIINPRSPALISPIDVYPHRLIDTHSLQLVEFKENDTIPPFAILSHRHMPKGEIDYEEFIHCQSKTRWKPGYHKVLAACMRARRDGIRHIWVDTCCIKQDDHKDVAANITSMYGYYQNAEVCYAYLADVEDIIWSWGGNERGSEWFNRGWTLQELLAPRTVVFFNKYWQYVGDKDNLRYDIHLRTGIPLNILSGKQSIQDIDVLERMSWARNRLVTKEQDRAYCLQGLLEVKVEPKSREESPFAPLNRLGIALFDMEKLKLEAGDFSRLFSDPDSSCFYNLLRDKFSPSWLGISP</sequence>
<evidence type="ECO:0000313" key="3">
    <source>
        <dbReference type="Proteomes" id="UP001498398"/>
    </source>
</evidence>
<dbReference type="InterPro" id="IPR010730">
    <property type="entry name" value="HET"/>
</dbReference>
<dbReference type="PANTHER" id="PTHR10622">
    <property type="entry name" value="HET DOMAIN-CONTAINING PROTEIN"/>
    <property type="match status" value="1"/>
</dbReference>
<feature type="domain" description="Heterokaryon incompatibility" evidence="1">
    <location>
        <begin position="925"/>
        <end position="978"/>
    </location>
</feature>
<reference evidence="2 3" key="1">
    <citation type="submission" date="2024-01" db="EMBL/GenBank/DDBJ databases">
        <title>A draft genome for the cacao thread blight pathogen Marasmiellus scandens.</title>
        <authorList>
            <person name="Baruah I.K."/>
            <person name="Leung J."/>
            <person name="Bukari Y."/>
            <person name="Amoako-Attah I."/>
            <person name="Meinhardt L.W."/>
            <person name="Bailey B.A."/>
            <person name="Cohen S.P."/>
        </authorList>
    </citation>
    <scope>NUCLEOTIDE SEQUENCE [LARGE SCALE GENOMIC DNA]</scope>
    <source>
        <strain evidence="2 3">GH-19</strain>
    </source>
</reference>
<dbReference type="Proteomes" id="UP001498398">
    <property type="component" value="Unassembled WGS sequence"/>
</dbReference>
<feature type="domain" description="Heterokaryon incompatibility" evidence="1">
    <location>
        <begin position="317"/>
        <end position="410"/>
    </location>
</feature>
<comment type="caution">
    <text evidence="2">The sequence shown here is derived from an EMBL/GenBank/DDBJ whole genome shotgun (WGS) entry which is preliminary data.</text>
</comment>
<feature type="domain" description="Heterokaryon incompatibility" evidence="1">
    <location>
        <begin position="605"/>
        <end position="700"/>
    </location>
</feature>
<proteinExistence type="predicted"/>
<dbReference type="Pfam" id="PF06985">
    <property type="entry name" value="HET"/>
    <property type="match status" value="4"/>
</dbReference>
<dbReference type="EMBL" id="JBANRG010000054">
    <property type="protein sequence ID" value="KAK7443569.1"/>
    <property type="molecule type" value="Genomic_DNA"/>
</dbReference>